<proteinExistence type="inferred from homology"/>
<gene>
    <name evidence="6" type="ORF">OIK42_19275</name>
</gene>
<keyword evidence="7" id="KW-1185">Reference proteome</keyword>
<protein>
    <submittedName>
        <fullName evidence="6">ABC transporter ATP-binding protein</fullName>
    </submittedName>
</protein>
<evidence type="ECO:0000259" key="5">
    <source>
        <dbReference type="PROSITE" id="PS50893"/>
    </source>
</evidence>
<dbReference type="InterPro" id="IPR027417">
    <property type="entry name" value="P-loop_NTPase"/>
</dbReference>
<dbReference type="RefSeq" id="WP_273642797.1">
    <property type="nucleotide sequence ID" value="NZ_JAQQXP010000004.1"/>
</dbReference>
<accession>A0ABT5L773</accession>
<dbReference type="Gene3D" id="3.40.50.300">
    <property type="entry name" value="P-loop containing nucleotide triphosphate hydrolases"/>
    <property type="match status" value="1"/>
</dbReference>
<dbReference type="InterPro" id="IPR003439">
    <property type="entry name" value="ABC_transporter-like_ATP-bd"/>
</dbReference>
<dbReference type="InterPro" id="IPR017871">
    <property type="entry name" value="ABC_transporter-like_CS"/>
</dbReference>
<reference evidence="6 7" key="1">
    <citation type="submission" date="2022-10" db="EMBL/GenBank/DDBJ databases">
        <title>Alteromonas sp. chi3 Genome sequencing.</title>
        <authorList>
            <person name="Park S."/>
        </authorList>
    </citation>
    <scope>NUCLEOTIDE SEQUENCE [LARGE SCALE GENOMIC DNA]</scope>
    <source>
        <strain evidence="7">chi3</strain>
    </source>
</reference>
<dbReference type="EMBL" id="JAQQXP010000004">
    <property type="protein sequence ID" value="MDC8832900.1"/>
    <property type="molecule type" value="Genomic_DNA"/>
</dbReference>
<dbReference type="PANTHER" id="PTHR42798:SF6">
    <property type="entry name" value="CELL DIVISION ATP-BINDING PROTEIN FTSE"/>
    <property type="match status" value="1"/>
</dbReference>
<comment type="caution">
    <text evidence="6">The sequence shown here is derived from an EMBL/GenBank/DDBJ whole genome shotgun (WGS) entry which is preliminary data.</text>
</comment>
<dbReference type="SUPFAM" id="SSF52540">
    <property type="entry name" value="P-loop containing nucleoside triphosphate hydrolases"/>
    <property type="match status" value="1"/>
</dbReference>
<evidence type="ECO:0000256" key="4">
    <source>
        <dbReference type="ARBA" id="ARBA00022840"/>
    </source>
</evidence>
<dbReference type="Proteomes" id="UP001218788">
    <property type="component" value="Unassembled WGS sequence"/>
</dbReference>
<dbReference type="InterPro" id="IPR003593">
    <property type="entry name" value="AAA+_ATPase"/>
</dbReference>
<dbReference type="SMART" id="SM00382">
    <property type="entry name" value="AAA"/>
    <property type="match status" value="1"/>
</dbReference>
<evidence type="ECO:0000256" key="2">
    <source>
        <dbReference type="ARBA" id="ARBA00022448"/>
    </source>
</evidence>
<sequence length="239" mass="26253">MTQLSHPIINLDTISKSYSMGQQDVLALKDISLKIYKADFVAITGSSGSGKTTLMNILGCLDAAWSGDYYLSGENVSLKTENELALVRNKKIGFIFQNFNLLTKLNALQNTMQPLLYRGVGLRERKIAATNALTHVGLKDRLLHLPSELSGGQRQRIAIARAIITSPSILLADEPTGNLDTKTTHEIMKIFQELNKLGHTIIVVTHEEEIAELCKRRIVLSDGVIISDVTKTSASEVHA</sequence>
<keyword evidence="4 6" id="KW-0067">ATP-binding</keyword>
<feature type="domain" description="ABC transporter" evidence="5">
    <location>
        <begin position="9"/>
        <end position="239"/>
    </location>
</feature>
<name>A0ABT5L773_9ALTE</name>
<organism evidence="6 7">
    <name type="scientific">Alteromonas gilva</name>
    <dbReference type="NCBI Taxonomy" id="2987522"/>
    <lineage>
        <taxon>Bacteria</taxon>
        <taxon>Pseudomonadati</taxon>
        <taxon>Pseudomonadota</taxon>
        <taxon>Gammaproteobacteria</taxon>
        <taxon>Alteromonadales</taxon>
        <taxon>Alteromonadaceae</taxon>
        <taxon>Alteromonas/Salinimonas group</taxon>
        <taxon>Alteromonas</taxon>
    </lineage>
</organism>
<keyword evidence="2" id="KW-0813">Transport</keyword>
<dbReference type="PROSITE" id="PS00211">
    <property type="entry name" value="ABC_TRANSPORTER_1"/>
    <property type="match status" value="1"/>
</dbReference>
<keyword evidence="3" id="KW-0547">Nucleotide-binding</keyword>
<dbReference type="GO" id="GO:0005524">
    <property type="term" value="F:ATP binding"/>
    <property type="evidence" value="ECO:0007669"/>
    <property type="project" value="UniProtKB-KW"/>
</dbReference>
<dbReference type="PROSITE" id="PS50893">
    <property type="entry name" value="ABC_TRANSPORTER_2"/>
    <property type="match status" value="1"/>
</dbReference>
<comment type="similarity">
    <text evidence="1">Belongs to the ABC transporter superfamily.</text>
</comment>
<evidence type="ECO:0000256" key="1">
    <source>
        <dbReference type="ARBA" id="ARBA00005417"/>
    </source>
</evidence>
<dbReference type="CDD" id="cd03255">
    <property type="entry name" value="ABC_MJ0796_LolCDE_FtsE"/>
    <property type="match status" value="1"/>
</dbReference>
<dbReference type="InterPro" id="IPR017911">
    <property type="entry name" value="MacB-like_ATP-bd"/>
</dbReference>
<evidence type="ECO:0000256" key="3">
    <source>
        <dbReference type="ARBA" id="ARBA00022741"/>
    </source>
</evidence>
<dbReference type="PANTHER" id="PTHR42798">
    <property type="entry name" value="LIPOPROTEIN-RELEASING SYSTEM ATP-BINDING PROTEIN LOLD"/>
    <property type="match status" value="1"/>
</dbReference>
<evidence type="ECO:0000313" key="7">
    <source>
        <dbReference type="Proteomes" id="UP001218788"/>
    </source>
</evidence>
<dbReference type="Pfam" id="PF00005">
    <property type="entry name" value="ABC_tran"/>
    <property type="match status" value="1"/>
</dbReference>
<evidence type="ECO:0000313" key="6">
    <source>
        <dbReference type="EMBL" id="MDC8832900.1"/>
    </source>
</evidence>